<protein>
    <submittedName>
        <fullName evidence="2">Uncharacterized protein</fullName>
    </submittedName>
</protein>
<dbReference type="EMBL" id="JBFOLJ010000002">
    <property type="protein sequence ID" value="KAL2552618.1"/>
    <property type="molecule type" value="Genomic_DNA"/>
</dbReference>
<dbReference type="AlphaFoldDB" id="A0ABD1WVF4"/>
<reference evidence="3" key="1">
    <citation type="submission" date="2024-07" db="EMBL/GenBank/DDBJ databases">
        <title>Two chromosome-level genome assemblies of Korean endemic species Abeliophyllum distichum and Forsythia ovata (Oleaceae).</title>
        <authorList>
            <person name="Jang H."/>
        </authorList>
    </citation>
    <scope>NUCLEOTIDE SEQUENCE [LARGE SCALE GENOMIC DNA]</scope>
</reference>
<comment type="caution">
    <text evidence="2">The sequence shown here is derived from an EMBL/GenBank/DDBJ whole genome shotgun (WGS) entry which is preliminary data.</text>
</comment>
<evidence type="ECO:0000313" key="3">
    <source>
        <dbReference type="Proteomes" id="UP001604277"/>
    </source>
</evidence>
<organism evidence="2 3">
    <name type="scientific">Forsythia ovata</name>
    <dbReference type="NCBI Taxonomy" id="205694"/>
    <lineage>
        <taxon>Eukaryota</taxon>
        <taxon>Viridiplantae</taxon>
        <taxon>Streptophyta</taxon>
        <taxon>Embryophyta</taxon>
        <taxon>Tracheophyta</taxon>
        <taxon>Spermatophyta</taxon>
        <taxon>Magnoliopsida</taxon>
        <taxon>eudicotyledons</taxon>
        <taxon>Gunneridae</taxon>
        <taxon>Pentapetalae</taxon>
        <taxon>asterids</taxon>
        <taxon>lamiids</taxon>
        <taxon>Lamiales</taxon>
        <taxon>Oleaceae</taxon>
        <taxon>Forsythieae</taxon>
        <taxon>Forsythia</taxon>
    </lineage>
</organism>
<dbReference type="Proteomes" id="UP001604277">
    <property type="component" value="Unassembled WGS sequence"/>
</dbReference>
<name>A0ABD1WVF4_9LAMI</name>
<evidence type="ECO:0000313" key="2">
    <source>
        <dbReference type="EMBL" id="KAL2552618.1"/>
    </source>
</evidence>
<evidence type="ECO:0000256" key="1">
    <source>
        <dbReference type="SAM" id="MobiDB-lite"/>
    </source>
</evidence>
<gene>
    <name evidence="2" type="ORF">Fot_06237</name>
</gene>
<sequence>MALAYPVSVPRQAKSSRTWMDLGRMLKFSHYNELKSPLNFTSIQRNKHIQGRGPSSHLTKGTEFPYLGWVGNDDWFGHATVSQNESQTLASTAKGKLQPRRSQNSATPATFEPAPSEFYFMPTPGIIPANSVVYTIEGPASDLQPAGMENAVTSLLMTEVQTQSFSLDNMVDDLNQIQEDE</sequence>
<feature type="region of interest" description="Disordered" evidence="1">
    <location>
        <begin position="87"/>
        <end position="111"/>
    </location>
</feature>
<accession>A0ABD1WVF4</accession>
<keyword evidence="3" id="KW-1185">Reference proteome</keyword>
<proteinExistence type="predicted"/>